<keyword evidence="4" id="KW-0378">Hydrolase</keyword>
<comment type="similarity">
    <text evidence="1">Belongs to the metallo-dependent hydrolases superfamily. TatD-type hydrolase family.</text>
</comment>
<dbReference type="InterPro" id="IPR032466">
    <property type="entry name" value="Metal_Hydrolase"/>
</dbReference>
<reference evidence="8" key="1">
    <citation type="submission" date="2023-07" db="EMBL/GenBank/DDBJ databases">
        <title>Chromosome-level genome assembly of Artemia franciscana.</title>
        <authorList>
            <person name="Jo E."/>
        </authorList>
    </citation>
    <scope>NUCLEOTIDE SEQUENCE</scope>
    <source>
        <tissue evidence="8">Whole body</tissue>
    </source>
</reference>
<dbReference type="GO" id="GO:0005829">
    <property type="term" value="C:cytosol"/>
    <property type="evidence" value="ECO:0007669"/>
    <property type="project" value="TreeGrafter"/>
</dbReference>
<evidence type="ECO:0000256" key="5">
    <source>
        <dbReference type="ARBA" id="ARBA00039767"/>
    </source>
</evidence>
<keyword evidence="3 7" id="KW-0479">Metal-binding</keyword>
<keyword evidence="9" id="KW-1185">Reference proteome</keyword>
<dbReference type="GO" id="GO:0008296">
    <property type="term" value="F:3'-5'-DNA exonuclease activity"/>
    <property type="evidence" value="ECO:0007669"/>
    <property type="project" value="TreeGrafter"/>
</dbReference>
<evidence type="ECO:0000256" key="4">
    <source>
        <dbReference type="ARBA" id="ARBA00022801"/>
    </source>
</evidence>
<dbReference type="InterPro" id="IPR001130">
    <property type="entry name" value="TatD-like"/>
</dbReference>
<dbReference type="Proteomes" id="UP001187531">
    <property type="component" value="Unassembled WGS sequence"/>
</dbReference>
<dbReference type="PANTHER" id="PTHR10060:SF15">
    <property type="entry name" value="DEOXYRIBONUCLEASE TATDN1"/>
    <property type="match status" value="1"/>
</dbReference>
<comment type="function">
    <text evidence="6">Deoxyribonuclease which catalyzes (in vitro) the decatenation of kinetoplast DNA, which are circular DNA catenated to each other, producing linear DNA molecules. Plays an important role in chromosomal segregation and cell cycle progression during eye development probably via its DNA decatenation activity.</text>
</comment>
<gene>
    <name evidence="8" type="ORF">QYM36_002365</name>
</gene>
<dbReference type="AlphaFoldDB" id="A0AA88IB90"/>
<dbReference type="GO" id="GO:0046872">
    <property type="term" value="F:metal ion binding"/>
    <property type="evidence" value="ECO:0007669"/>
    <property type="project" value="UniProtKB-KW"/>
</dbReference>
<evidence type="ECO:0000256" key="3">
    <source>
        <dbReference type="ARBA" id="ARBA00022723"/>
    </source>
</evidence>
<dbReference type="Pfam" id="PF01026">
    <property type="entry name" value="TatD_DNase"/>
    <property type="match status" value="1"/>
</dbReference>
<evidence type="ECO:0000256" key="7">
    <source>
        <dbReference type="PIRSR" id="PIRSR005902-1"/>
    </source>
</evidence>
<dbReference type="PIRSF" id="PIRSF005902">
    <property type="entry name" value="DNase_TatD"/>
    <property type="match status" value="1"/>
</dbReference>
<dbReference type="Gene3D" id="3.20.20.140">
    <property type="entry name" value="Metal-dependent hydrolases"/>
    <property type="match status" value="1"/>
</dbReference>
<comment type="caution">
    <text evidence="8">The sequence shown here is derived from an EMBL/GenBank/DDBJ whole genome shotgun (WGS) entry which is preliminary data.</text>
</comment>
<name>A0AA88IB90_ARTSF</name>
<evidence type="ECO:0000313" key="8">
    <source>
        <dbReference type="EMBL" id="KAK2723999.1"/>
    </source>
</evidence>
<feature type="binding site" evidence="7">
    <location>
        <position position="97"/>
    </location>
    <ligand>
        <name>a divalent metal cation</name>
        <dbReference type="ChEBI" id="CHEBI:60240"/>
        <label>1</label>
    </ligand>
</feature>
<sequence>MYIGIYGGNTKHPQDLMNVLQRSWDAGVDKIIITGGSLSESKEAIKTAHCSEKLFATVGCHPTRCSEFEASQDPKKYFNELQSLVNDNKDKVVAIGECGLDYERTQFCIPEVQKKYFEYQLELAKLTGLPLFLHNRKSTGDLLEILKRNNTNSGLKGVVHSFDGSYDEAKEILMLGFDVGINGCSLKTEENLQVAALIPEDRLHIETDSPWCEIRPTHAGFKHIKTFYPSVKREKWNPDALVKSRNEPCQIR</sequence>
<feature type="binding site" evidence="7">
    <location>
        <position position="208"/>
    </location>
    <ligand>
        <name>a divalent metal cation</name>
        <dbReference type="ChEBI" id="CHEBI:60240"/>
        <label>1</label>
    </ligand>
</feature>
<dbReference type="InterPro" id="IPR050891">
    <property type="entry name" value="TatD-type_Hydrolase"/>
</dbReference>
<protein>
    <recommendedName>
        <fullName evidence="5">Deoxyribonuclease TATDN1</fullName>
    </recommendedName>
</protein>
<evidence type="ECO:0000256" key="6">
    <source>
        <dbReference type="ARBA" id="ARBA00045223"/>
    </source>
</evidence>
<feature type="binding site" evidence="7">
    <location>
        <position position="134"/>
    </location>
    <ligand>
        <name>a divalent metal cation</name>
        <dbReference type="ChEBI" id="CHEBI:60240"/>
        <label>2</label>
    </ligand>
</feature>
<evidence type="ECO:0000256" key="1">
    <source>
        <dbReference type="ARBA" id="ARBA00009275"/>
    </source>
</evidence>
<dbReference type="PANTHER" id="PTHR10060">
    <property type="entry name" value="TATD FAMILY DEOXYRIBONUCLEASE"/>
    <property type="match status" value="1"/>
</dbReference>
<proteinExistence type="inferred from homology"/>
<evidence type="ECO:0000313" key="9">
    <source>
        <dbReference type="Proteomes" id="UP001187531"/>
    </source>
</evidence>
<dbReference type="EMBL" id="JAVRJZ010000004">
    <property type="protein sequence ID" value="KAK2723999.1"/>
    <property type="molecule type" value="Genomic_DNA"/>
</dbReference>
<keyword evidence="2" id="KW-0540">Nuclease</keyword>
<evidence type="ECO:0000256" key="2">
    <source>
        <dbReference type="ARBA" id="ARBA00022722"/>
    </source>
</evidence>
<dbReference type="SUPFAM" id="SSF51556">
    <property type="entry name" value="Metallo-dependent hydrolases"/>
    <property type="match status" value="1"/>
</dbReference>
<feature type="binding site" evidence="7">
    <location>
        <position position="160"/>
    </location>
    <ligand>
        <name>a divalent metal cation</name>
        <dbReference type="ChEBI" id="CHEBI:60240"/>
        <label>2</label>
    </ligand>
</feature>
<accession>A0AA88IB90</accession>
<dbReference type="CDD" id="cd01310">
    <property type="entry name" value="TatD_DNAse"/>
    <property type="match status" value="1"/>
</dbReference>
<organism evidence="8 9">
    <name type="scientific">Artemia franciscana</name>
    <name type="common">Brine shrimp</name>
    <name type="synonym">Artemia sanfranciscana</name>
    <dbReference type="NCBI Taxonomy" id="6661"/>
    <lineage>
        <taxon>Eukaryota</taxon>
        <taxon>Metazoa</taxon>
        <taxon>Ecdysozoa</taxon>
        <taxon>Arthropoda</taxon>
        <taxon>Crustacea</taxon>
        <taxon>Branchiopoda</taxon>
        <taxon>Anostraca</taxon>
        <taxon>Artemiidae</taxon>
        <taxon>Artemia</taxon>
    </lineage>
</organism>